<evidence type="ECO:0000313" key="3">
    <source>
        <dbReference type="Proteomes" id="UP000797356"/>
    </source>
</evidence>
<name>A0A8K0I9Y7_COCNU</name>
<reference evidence="2" key="2">
    <citation type="submission" date="2019-07" db="EMBL/GenBank/DDBJ databases">
        <authorList>
            <person name="Yang Y."/>
            <person name="Bocs S."/>
            <person name="Baudouin L."/>
        </authorList>
    </citation>
    <scope>NUCLEOTIDE SEQUENCE</scope>
    <source>
        <tissue evidence="2">Spear leaf of Hainan Tall coconut</tissue>
    </source>
</reference>
<dbReference type="AlphaFoldDB" id="A0A8K0I9Y7"/>
<reference evidence="2" key="1">
    <citation type="journal article" date="2017" name="Gigascience">
        <title>The genome draft of coconut (Cocos nucifera).</title>
        <authorList>
            <person name="Xiao Y."/>
            <person name="Xu P."/>
            <person name="Fan H."/>
            <person name="Baudouin L."/>
            <person name="Xia W."/>
            <person name="Bocs S."/>
            <person name="Xu J."/>
            <person name="Li Q."/>
            <person name="Guo A."/>
            <person name="Zhou L."/>
            <person name="Li J."/>
            <person name="Wu Y."/>
            <person name="Ma Z."/>
            <person name="Armero A."/>
            <person name="Issali A.E."/>
            <person name="Liu N."/>
            <person name="Peng M."/>
            <person name="Yang Y."/>
        </authorList>
    </citation>
    <scope>NUCLEOTIDE SEQUENCE</scope>
    <source>
        <tissue evidence="2">Spear leaf of Hainan Tall coconut</tissue>
    </source>
</reference>
<dbReference type="Proteomes" id="UP000797356">
    <property type="component" value="Chromosome 5"/>
</dbReference>
<keyword evidence="3" id="KW-1185">Reference proteome</keyword>
<evidence type="ECO:0000256" key="1">
    <source>
        <dbReference type="SAM" id="MobiDB-lite"/>
    </source>
</evidence>
<proteinExistence type="predicted"/>
<feature type="region of interest" description="Disordered" evidence="1">
    <location>
        <begin position="72"/>
        <end position="93"/>
    </location>
</feature>
<organism evidence="2 3">
    <name type="scientific">Cocos nucifera</name>
    <name type="common">Coconut palm</name>
    <dbReference type="NCBI Taxonomy" id="13894"/>
    <lineage>
        <taxon>Eukaryota</taxon>
        <taxon>Viridiplantae</taxon>
        <taxon>Streptophyta</taxon>
        <taxon>Embryophyta</taxon>
        <taxon>Tracheophyta</taxon>
        <taxon>Spermatophyta</taxon>
        <taxon>Magnoliopsida</taxon>
        <taxon>Liliopsida</taxon>
        <taxon>Arecaceae</taxon>
        <taxon>Arecoideae</taxon>
        <taxon>Cocoseae</taxon>
        <taxon>Attaleinae</taxon>
        <taxon>Cocos</taxon>
    </lineage>
</organism>
<feature type="compositionally biased region" description="Basic and acidic residues" evidence="1">
    <location>
        <begin position="72"/>
        <end position="89"/>
    </location>
</feature>
<evidence type="ECO:0000313" key="2">
    <source>
        <dbReference type="EMBL" id="KAG1342410.1"/>
    </source>
</evidence>
<comment type="caution">
    <text evidence="2">The sequence shown here is derived from an EMBL/GenBank/DDBJ whole genome shotgun (WGS) entry which is preliminary data.</text>
</comment>
<protein>
    <submittedName>
        <fullName evidence="2">Uncharacterized protein</fullName>
    </submittedName>
</protein>
<dbReference type="EMBL" id="CM017876">
    <property type="protein sequence ID" value="KAG1342410.1"/>
    <property type="molecule type" value="Genomic_DNA"/>
</dbReference>
<accession>A0A8K0I9Y7</accession>
<sequence>MMHETARCVGLRDARGESGEGMGVMQSLGRGGGAIMGGQSGKGVKARVWARQLGLARRRGFWWGEAVTGERARGRGRCSEAGDGTREGGGEGDTELCLGYGTKKGRRECGHRGGEAGRGGDGG</sequence>
<gene>
    <name evidence="2" type="ORF">COCNU_05G006390</name>
</gene>